<dbReference type="InterPro" id="IPR003137">
    <property type="entry name" value="PA_domain"/>
</dbReference>
<comment type="caution">
    <text evidence="12">The sequence shown here is derived from an EMBL/GenBank/DDBJ whole genome shotgun (WGS) entry which is preliminary data.</text>
</comment>
<dbReference type="Proteomes" id="UP000298111">
    <property type="component" value="Unassembled WGS sequence"/>
</dbReference>
<dbReference type="SUPFAM" id="SSF52025">
    <property type="entry name" value="PA domain"/>
    <property type="match status" value="1"/>
</dbReference>
<dbReference type="InterPro" id="IPR045175">
    <property type="entry name" value="M28_fam"/>
</dbReference>
<reference evidence="12 13" key="1">
    <citation type="submission" date="2018-10" db="EMBL/GenBank/DDBJ databases">
        <title>Isolation of pseudouridimycin from Streptomyces albus DSM 40763.</title>
        <authorList>
            <person name="Rosenqvist P."/>
            <person name="Metsae-Ketelae M."/>
            <person name="Virta P."/>
        </authorList>
    </citation>
    <scope>NUCLEOTIDE SEQUENCE [LARGE SCALE GENOMIC DNA]</scope>
    <source>
        <strain evidence="12 13">DSM 40763</strain>
    </source>
</reference>
<dbReference type="PANTHER" id="PTHR12147:SF26">
    <property type="entry name" value="PEPTIDASE M28 DOMAIN-CONTAINING PROTEIN"/>
    <property type="match status" value="1"/>
</dbReference>
<keyword evidence="4" id="KW-0479">Metal-binding</keyword>
<feature type="region of interest" description="Disordered" evidence="8">
    <location>
        <begin position="42"/>
        <end position="77"/>
    </location>
</feature>
<comment type="similarity">
    <text evidence="1">Belongs to the peptidase M28 family. M28A subfamily.</text>
</comment>
<dbReference type="PANTHER" id="PTHR12147">
    <property type="entry name" value="METALLOPEPTIDASE M28 FAMILY MEMBER"/>
    <property type="match status" value="1"/>
</dbReference>
<evidence type="ECO:0000313" key="12">
    <source>
        <dbReference type="EMBL" id="TGG81368.1"/>
    </source>
</evidence>
<feature type="domain" description="Peptidase M28" evidence="11">
    <location>
        <begin position="296"/>
        <end position="516"/>
    </location>
</feature>
<evidence type="ECO:0000256" key="1">
    <source>
        <dbReference type="ARBA" id="ARBA00005957"/>
    </source>
</evidence>
<feature type="compositionally biased region" description="Low complexity" evidence="8">
    <location>
        <begin position="42"/>
        <end position="62"/>
    </location>
</feature>
<sequence>MSVPLRSCSRRRALRGRPGRAALVALATAALTAPLALTAGATAAPAAPGQGTVTRTAPTADTRATEAARHGGAAEQGDKLARKLVRRTGADGAHRHLTALSAIAKTGDGHRGAGSPGHDRSVAYAGGLLKAAGYKVSYQKFEFTFRETLAEKLTVLGPQQRDVPITLMTYTKSTPEGGIEAPLAAVPVDADGSSGCEAGDYGGGDYKGRIALIRRGSCSFAQKQAAAADAGAVGAVVYNNEDGALNGTLGSPDDARIPTGGITKADGEALAAQAAGGGTTVRLEVRERQEQRTTHNVLAETRGGDADRTVMLGAHLDSVPEGPGINDNGSGSAGILETALQLAKADHKGRHANKVRFALWSAEELGLLGAEHYVTQLPAAERKKIALYLNFDMIASPNYGIFAYDGDDSDRTGAGPGPEGSAALEKDLVDFLATRGMPARGTDFDGRSDYGPFIEAGIPAGGTFTGAEKIKTAEQQKLWGGTAGEAYDGCYHQACDTLENIDMRAFDANVKAIANAVGHYAWDVSGVTARGAGGGKKGGMNAGKTGGAAVADGEEPAYGPYKGARLVR</sequence>
<evidence type="ECO:0000259" key="10">
    <source>
        <dbReference type="Pfam" id="PF02225"/>
    </source>
</evidence>
<feature type="signal peptide" evidence="9">
    <location>
        <begin position="1"/>
        <end position="46"/>
    </location>
</feature>
<name>A0A8H1QP22_9ACTN</name>
<evidence type="ECO:0000256" key="7">
    <source>
        <dbReference type="ARBA" id="ARBA00022833"/>
    </source>
</evidence>
<keyword evidence="2" id="KW-0031">Aminopeptidase</keyword>
<dbReference type="GeneID" id="75182720"/>
<dbReference type="InterPro" id="IPR041756">
    <property type="entry name" value="M28_SGAP-like"/>
</dbReference>
<evidence type="ECO:0000256" key="8">
    <source>
        <dbReference type="SAM" id="MobiDB-lite"/>
    </source>
</evidence>
<organism evidence="12 13">
    <name type="scientific">Streptomyces albus</name>
    <dbReference type="NCBI Taxonomy" id="1888"/>
    <lineage>
        <taxon>Bacteria</taxon>
        <taxon>Bacillati</taxon>
        <taxon>Actinomycetota</taxon>
        <taxon>Actinomycetes</taxon>
        <taxon>Kitasatosporales</taxon>
        <taxon>Streptomycetaceae</taxon>
        <taxon>Streptomyces</taxon>
    </lineage>
</organism>
<dbReference type="GO" id="GO:0006508">
    <property type="term" value="P:proteolysis"/>
    <property type="evidence" value="ECO:0007669"/>
    <property type="project" value="UniProtKB-KW"/>
</dbReference>
<evidence type="ECO:0000256" key="9">
    <source>
        <dbReference type="SAM" id="SignalP"/>
    </source>
</evidence>
<keyword evidence="7" id="KW-0862">Zinc</keyword>
<evidence type="ECO:0000256" key="2">
    <source>
        <dbReference type="ARBA" id="ARBA00022438"/>
    </source>
</evidence>
<keyword evidence="3" id="KW-0645">Protease</keyword>
<dbReference type="AlphaFoldDB" id="A0A8H1QP22"/>
<dbReference type="Pfam" id="PF02225">
    <property type="entry name" value="PA"/>
    <property type="match status" value="1"/>
</dbReference>
<evidence type="ECO:0000256" key="6">
    <source>
        <dbReference type="ARBA" id="ARBA00022801"/>
    </source>
</evidence>
<evidence type="ECO:0000256" key="3">
    <source>
        <dbReference type="ARBA" id="ARBA00022670"/>
    </source>
</evidence>
<feature type="chain" id="PRO_5034103443" evidence="9">
    <location>
        <begin position="47"/>
        <end position="568"/>
    </location>
</feature>
<dbReference type="RefSeq" id="WP_030409599.1">
    <property type="nucleotide sequence ID" value="NZ_BNEJ01000020.1"/>
</dbReference>
<evidence type="ECO:0000259" key="11">
    <source>
        <dbReference type="Pfam" id="PF04389"/>
    </source>
</evidence>
<dbReference type="EMBL" id="RCIY01000065">
    <property type="protein sequence ID" value="TGG81368.1"/>
    <property type="molecule type" value="Genomic_DNA"/>
</dbReference>
<protein>
    <submittedName>
        <fullName evidence="12">M28 family peptidase</fullName>
    </submittedName>
</protein>
<feature type="domain" description="PA" evidence="10">
    <location>
        <begin position="180"/>
        <end position="270"/>
    </location>
</feature>
<evidence type="ECO:0000313" key="13">
    <source>
        <dbReference type="Proteomes" id="UP000298111"/>
    </source>
</evidence>
<accession>A0A8H1QP22</accession>
<evidence type="ECO:0000256" key="4">
    <source>
        <dbReference type="ARBA" id="ARBA00022723"/>
    </source>
</evidence>
<dbReference type="PROSITE" id="PS51318">
    <property type="entry name" value="TAT"/>
    <property type="match status" value="1"/>
</dbReference>
<dbReference type="Gene3D" id="3.50.30.30">
    <property type="match status" value="1"/>
</dbReference>
<dbReference type="InterPro" id="IPR006311">
    <property type="entry name" value="TAT_signal"/>
</dbReference>
<keyword evidence="6" id="KW-0378">Hydrolase</keyword>
<dbReference type="InterPro" id="IPR007484">
    <property type="entry name" value="Peptidase_M28"/>
</dbReference>
<proteinExistence type="inferred from homology"/>
<keyword evidence="5 9" id="KW-0732">Signal</keyword>
<evidence type="ECO:0000256" key="5">
    <source>
        <dbReference type="ARBA" id="ARBA00022729"/>
    </source>
</evidence>
<dbReference type="CDD" id="cd03876">
    <property type="entry name" value="M28_SGAP_like"/>
    <property type="match status" value="1"/>
</dbReference>
<dbReference type="GO" id="GO:0046872">
    <property type="term" value="F:metal ion binding"/>
    <property type="evidence" value="ECO:0007669"/>
    <property type="project" value="UniProtKB-KW"/>
</dbReference>
<dbReference type="InterPro" id="IPR046450">
    <property type="entry name" value="PA_dom_sf"/>
</dbReference>
<dbReference type="SUPFAM" id="SSF53187">
    <property type="entry name" value="Zn-dependent exopeptidases"/>
    <property type="match status" value="1"/>
</dbReference>
<dbReference type="Pfam" id="PF04389">
    <property type="entry name" value="Peptidase_M28"/>
    <property type="match status" value="1"/>
</dbReference>
<gene>
    <name evidence="12" type="ORF">D8771_18155</name>
</gene>
<dbReference type="GO" id="GO:0008235">
    <property type="term" value="F:metalloexopeptidase activity"/>
    <property type="evidence" value="ECO:0007669"/>
    <property type="project" value="InterPro"/>
</dbReference>
<dbReference type="GO" id="GO:0004177">
    <property type="term" value="F:aminopeptidase activity"/>
    <property type="evidence" value="ECO:0007669"/>
    <property type="project" value="UniProtKB-KW"/>
</dbReference>
<dbReference type="Gene3D" id="3.40.630.10">
    <property type="entry name" value="Zn peptidases"/>
    <property type="match status" value="1"/>
</dbReference>